<keyword evidence="5" id="KW-0804">Transcription</keyword>
<gene>
    <name evidence="8" type="ORF">SLNWT_3182</name>
</gene>
<evidence type="ECO:0000313" key="9">
    <source>
        <dbReference type="Proteomes" id="UP000031523"/>
    </source>
</evidence>
<name>A0A0B5EM87_STRA4</name>
<proteinExistence type="inferred from homology"/>
<dbReference type="CDD" id="cd06171">
    <property type="entry name" value="Sigma70_r4"/>
    <property type="match status" value="1"/>
</dbReference>
<dbReference type="GO" id="GO:0006352">
    <property type="term" value="P:DNA-templated transcription initiation"/>
    <property type="evidence" value="ECO:0007669"/>
    <property type="project" value="InterPro"/>
</dbReference>
<keyword evidence="4" id="KW-0731">Sigma factor</keyword>
<evidence type="ECO:0000259" key="7">
    <source>
        <dbReference type="Pfam" id="PF08281"/>
    </source>
</evidence>
<dbReference type="NCBIfam" id="TIGR02937">
    <property type="entry name" value="sigma70-ECF"/>
    <property type="match status" value="1"/>
</dbReference>
<dbReference type="InterPro" id="IPR052704">
    <property type="entry name" value="ECF_Sigma-70_Domain"/>
</dbReference>
<dbReference type="Gene3D" id="3.10.450.50">
    <property type="match status" value="1"/>
</dbReference>
<dbReference type="InterPro" id="IPR013249">
    <property type="entry name" value="RNA_pol_sigma70_r4_t2"/>
</dbReference>
<dbReference type="Proteomes" id="UP000031523">
    <property type="component" value="Chromosome"/>
</dbReference>
<protein>
    <submittedName>
        <fullName evidence="8">Putative sigma factor</fullName>
    </submittedName>
</protein>
<accession>A0A0B5EM87</accession>
<dbReference type="InterPro" id="IPR014284">
    <property type="entry name" value="RNA_pol_sigma-70_dom"/>
</dbReference>
<dbReference type="Pfam" id="PF04542">
    <property type="entry name" value="Sigma70_r2"/>
    <property type="match status" value="1"/>
</dbReference>
<feature type="domain" description="RNA polymerase sigma factor 70 region 4 type 2" evidence="7">
    <location>
        <begin position="116"/>
        <end position="165"/>
    </location>
</feature>
<dbReference type="SUPFAM" id="SSF54427">
    <property type="entry name" value="NTF2-like"/>
    <property type="match status" value="1"/>
</dbReference>
<dbReference type="GO" id="GO:0003677">
    <property type="term" value="F:DNA binding"/>
    <property type="evidence" value="ECO:0007669"/>
    <property type="project" value="InterPro"/>
</dbReference>
<dbReference type="InterPro" id="IPR013324">
    <property type="entry name" value="RNA_pol_sigma_r3/r4-like"/>
</dbReference>
<dbReference type="KEGG" id="sals:SLNWT_3182"/>
<dbReference type="Gene3D" id="1.10.1740.10">
    <property type="match status" value="1"/>
</dbReference>
<evidence type="ECO:0000256" key="5">
    <source>
        <dbReference type="ARBA" id="ARBA00023163"/>
    </source>
</evidence>
<dbReference type="PANTHER" id="PTHR30173:SF36">
    <property type="entry name" value="ECF RNA POLYMERASE SIGMA FACTOR SIGJ"/>
    <property type="match status" value="1"/>
</dbReference>
<dbReference type="Gene3D" id="1.10.10.10">
    <property type="entry name" value="Winged helix-like DNA-binding domain superfamily/Winged helix DNA-binding domain"/>
    <property type="match status" value="1"/>
</dbReference>
<dbReference type="InterPro" id="IPR036388">
    <property type="entry name" value="WH-like_DNA-bd_sf"/>
</dbReference>
<evidence type="ECO:0000256" key="2">
    <source>
        <dbReference type="ARBA" id="ARBA00011344"/>
    </source>
</evidence>
<comment type="similarity">
    <text evidence="1">Belongs to the sigma-70 factor family. ECF subfamily.</text>
</comment>
<keyword evidence="9" id="KW-1185">Reference proteome</keyword>
<evidence type="ECO:0000256" key="3">
    <source>
        <dbReference type="ARBA" id="ARBA00023015"/>
    </source>
</evidence>
<evidence type="ECO:0000259" key="6">
    <source>
        <dbReference type="Pfam" id="PF04542"/>
    </source>
</evidence>
<evidence type="ECO:0000256" key="4">
    <source>
        <dbReference type="ARBA" id="ARBA00023082"/>
    </source>
</evidence>
<dbReference type="SUPFAM" id="SSF88946">
    <property type="entry name" value="Sigma2 domain of RNA polymerase sigma factors"/>
    <property type="match status" value="1"/>
</dbReference>
<dbReference type="InterPro" id="IPR032710">
    <property type="entry name" value="NTF2-like_dom_sf"/>
</dbReference>
<dbReference type="InterPro" id="IPR007627">
    <property type="entry name" value="RNA_pol_sigma70_r2"/>
</dbReference>
<dbReference type="InterPro" id="IPR013325">
    <property type="entry name" value="RNA_pol_sigma_r2"/>
</dbReference>
<dbReference type="NCBIfam" id="TIGR02957">
    <property type="entry name" value="SigX4"/>
    <property type="match status" value="1"/>
</dbReference>
<sequence length="310" mass="34267">MTGPQGQGQGRDEADEVFAAHRPLLFTLAYEITGSAADAEDVVQESYLRWSRLGHREIANPRAYLARIATRQALNQLRTVRRRREEYIGSWLPEPLCTGPEASEDVLLAESVSTAMLLVLESLGPDERAVFVLRDVFGYEYPEIAEMTGRTQPAVRQIAHRARSHVRARRKRHRTDSRAAAEIAGRFLAAAHSGDVQGLMDLMAPDVVEISDGGGKAAAAPRPLVGRERVARFLVSLAAGEMRAMRAELGTHNAMPSILFHSGTRLDTVLTIDIEDGLVRGLFAIRNPDKLTAAEAPVPLTREKEHPWRR</sequence>
<dbReference type="InterPro" id="IPR014303">
    <property type="entry name" value="RNA_pol_sigma-70_ECF"/>
</dbReference>
<dbReference type="EMBL" id="CP010519">
    <property type="protein sequence ID" value="AJE83558.1"/>
    <property type="molecule type" value="Genomic_DNA"/>
</dbReference>
<comment type="subunit">
    <text evidence="2">Interacts transiently with the RNA polymerase catalytic core formed by RpoA, RpoB, RpoC and RpoZ (2 alpha, 1 beta, 1 beta' and 1 omega subunit) to form the RNA polymerase holoenzyme that can initiate transcription.</text>
</comment>
<organism evidence="8 9">
    <name type="scientific">Streptomyces albus (strain ATCC 21838 / DSM 41398 / FERM P-419 / JCM 4703 / NBRC 107858)</name>
    <dbReference type="NCBI Taxonomy" id="1081613"/>
    <lineage>
        <taxon>Bacteria</taxon>
        <taxon>Bacillati</taxon>
        <taxon>Actinomycetota</taxon>
        <taxon>Actinomycetes</taxon>
        <taxon>Kitasatosporales</taxon>
        <taxon>Streptomycetaceae</taxon>
        <taxon>Streptomyces</taxon>
    </lineage>
</organism>
<dbReference type="SUPFAM" id="SSF88659">
    <property type="entry name" value="Sigma3 and sigma4 domains of RNA polymerase sigma factors"/>
    <property type="match status" value="1"/>
</dbReference>
<dbReference type="AlphaFoldDB" id="A0A0B5EM87"/>
<dbReference type="NCBIfam" id="NF007214">
    <property type="entry name" value="PRK09636.1"/>
    <property type="match status" value="1"/>
</dbReference>
<evidence type="ECO:0000313" key="8">
    <source>
        <dbReference type="EMBL" id="AJE83558.1"/>
    </source>
</evidence>
<keyword evidence="3" id="KW-0805">Transcription regulation</keyword>
<dbReference type="GO" id="GO:0016987">
    <property type="term" value="F:sigma factor activity"/>
    <property type="evidence" value="ECO:0007669"/>
    <property type="project" value="UniProtKB-KW"/>
</dbReference>
<feature type="domain" description="RNA polymerase sigma-70 region 2" evidence="6">
    <location>
        <begin position="18"/>
        <end position="82"/>
    </location>
</feature>
<reference evidence="8 9" key="1">
    <citation type="submission" date="2015-01" db="EMBL/GenBank/DDBJ databases">
        <title>Enhanced salinomycin production by adjusting the supply of polyketide extender units in Streptomyce albus DSM 41398.</title>
        <authorList>
            <person name="Lu C."/>
        </authorList>
    </citation>
    <scope>NUCLEOTIDE SEQUENCE [LARGE SCALE GENOMIC DNA]</scope>
    <source>
        <strain evidence="9">ATCC 21838 / DSM 41398 / FERM P-419 / JCM 4703 / NBRC 107858</strain>
    </source>
</reference>
<dbReference type="PANTHER" id="PTHR30173">
    <property type="entry name" value="SIGMA 19 FACTOR"/>
    <property type="match status" value="1"/>
</dbReference>
<evidence type="ECO:0000256" key="1">
    <source>
        <dbReference type="ARBA" id="ARBA00010641"/>
    </source>
</evidence>
<dbReference type="Pfam" id="PF08281">
    <property type="entry name" value="Sigma70_r4_2"/>
    <property type="match status" value="1"/>
</dbReference>